<dbReference type="PANTHER" id="PTHR34943:SF2">
    <property type="entry name" value="PROTEIN COFACTOR ASSEMBLY OF COMPLEX C SUBUNIT B CCB4, CHLOROPLASTIC"/>
    <property type="match status" value="1"/>
</dbReference>
<evidence type="ECO:0000256" key="1">
    <source>
        <dbReference type="SAM" id="Phobius"/>
    </source>
</evidence>
<dbReference type="GO" id="GO:0009507">
    <property type="term" value="C:chloroplast"/>
    <property type="evidence" value="ECO:0007669"/>
    <property type="project" value="TreeGrafter"/>
</dbReference>
<dbReference type="Pfam" id="PF11152">
    <property type="entry name" value="CCB2_CCB4"/>
    <property type="match status" value="1"/>
</dbReference>
<evidence type="ECO:0008006" key="3">
    <source>
        <dbReference type="Google" id="ProtNLM"/>
    </source>
</evidence>
<accession>A0A7R9VDZ5</accession>
<dbReference type="InterPro" id="IPR021325">
    <property type="entry name" value="CCB2/CCB4"/>
</dbReference>
<keyword evidence="1" id="KW-0472">Membrane</keyword>
<protein>
    <recommendedName>
        <fullName evidence="3">Cofactor assembly of complex C subunit B</fullName>
    </recommendedName>
</protein>
<gene>
    <name evidence="2" type="ORF">CEUR00632_LOCUS11382</name>
</gene>
<organism evidence="2">
    <name type="scientific">Chlamydomonas euryale</name>
    <dbReference type="NCBI Taxonomy" id="1486919"/>
    <lineage>
        <taxon>Eukaryota</taxon>
        <taxon>Viridiplantae</taxon>
        <taxon>Chlorophyta</taxon>
        <taxon>core chlorophytes</taxon>
        <taxon>Chlorophyceae</taxon>
        <taxon>CS clade</taxon>
        <taxon>Chlamydomonadales</taxon>
        <taxon>Chlamydomonadaceae</taxon>
        <taxon>Chlamydomonas</taxon>
    </lineage>
</organism>
<keyword evidence="1" id="KW-0812">Transmembrane</keyword>
<dbReference type="PANTHER" id="PTHR34943">
    <property type="match status" value="1"/>
</dbReference>
<name>A0A7R9VDZ5_9CHLO</name>
<dbReference type="GO" id="GO:0010190">
    <property type="term" value="P:cytochrome b6f complex assembly"/>
    <property type="evidence" value="ECO:0007669"/>
    <property type="project" value="TreeGrafter"/>
</dbReference>
<dbReference type="InterPro" id="IPR044705">
    <property type="entry name" value="CCB4"/>
</dbReference>
<dbReference type="EMBL" id="HBEC01024843">
    <property type="protein sequence ID" value="CAD8292270.1"/>
    <property type="molecule type" value="Transcribed_RNA"/>
</dbReference>
<evidence type="ECO:0000313" key="2">
    <source>
        <dbReference type="EMBL" id="CAD8292270.1"/>
    </source>
</evidence>
<feature type="transmembrane region" description="Helical" evidence="1">
    <location>
        <begin position="77"/>
        <end position="96"/>
    </location>
</feature>
<sequence>MTSHRMTRSVAANATSKPTQTEVPDVTYNFVAQNVDTFRALPLYMGALGIIGVIANRIVSGAAPVVDASSGASRVDVLIIFLSAVLLLTGLQWLSLKPRDMPQEDMLGVEIEPWFDPGVKLPAGVAEELRWAWEALRGATRVRSLVLLYDGRNIFHAGVIAPGVRPGGAAGGQICSDAIATGRGNYLANLVLYPGRKEFMGYLPEGTQGVVVQPVGKSGVLIAASDTVRGISRLDQAWISTIADKLEVSIDGFKVSKGVGFGAAKEKK</sequence>
<keyword evidence="1" id="KW-1133">Transmembrane helix</keyword>
<proteinExistence type="predicted"/>
<reference evidence="2" key="1">
    <citation type="submission" date="2021-01" db="EMBL/GenBank/DDBJ databases">
        <authorList>
            <person name="Corre E."/>
            <person name="Pelletier E."/>
            <person name="Niang G."/>
            <person name="Scheremetjew M."/>
            <person name="Finn R."/>
            <person name="Kale V."/>
            <person name="Holt S."/>
            <person name="Cochrane G."/>
            <person name="Meng A."/>
            <person name="Brown T."/>
            <person name="Cohen L."/>
        </authorList>
    </citation>
    <scope>NUCLEOTIDE SEQUENCE</scope>
    <source>
        <strain evidence="2">CCMP219</strain>
    </source>
</reference>
<feature type="transmembrane region" description="Helical" evidence="1">
    <location>
        <begin position="43"/>
        <end position="65"/>
    </location>
</feature>
<dbReference type="AlphaFoldDB" id="A0A7R9VDZ5"/>